<evidence type="ECO:0000256" key="1">
    <source>
        <dbReference type="ARBA" id="ARBA00000085"/>
    </source>
</evidence>
<evidence type="ECO:0000256" key="2">
    <source>
        <dbReference type="ARBA" id="ARBA00012438"/>
    </source>
</evidence>
<dbReference type="PANTHER" id="PTHR24421">
    <property type="entry name" value="NITRATE/NITRITE SENSOR PROTEIN NARX-RELATED"/>
    <property type="match status" value="1"/>
</dbReference>
<dbReference type="SMART" id="SM00387">
    <property type="entry name" value="HATPase_c"/>
    <property type="match status" value="1"/>
</dbReference>
<keyword evidence="4 8" id="KW-0418">Kinase</keyword>
<gene>
    <name evidence="8" type="primary">degS_2</name>
    <name evidence="8" type="ORF">TRIHO_43330</name>
</gene>
<protein>
    <recommendedName>
        <fullName evidence="2">histidine kinase</fullName>
        <ecNumber evidence="2">2.7.13.3</ecNumber>
    </recommendedName>
</protein>
<dbReference type="EMBL" id="LPUY01000135">
    <property type="protein sequence ID" value="KUP90788.1"/>
    <property type="molecule type" value="Genomic_DNA"/>
</dbReference>
<dbReference type="RefSeq" id="WP_068248686.1">
    <property type="nucleotide sequence ID" value="NZ_LPUY01000135.1"/>
</dbReference>
<dbReference type="Proteomes" id="UP000068382">
    <property type="component" value="Unassembled WGS sequence"/>
</dbReference>
<evidence type="ECO:0000256" key="3">
    <source>
        <dbReference type="ARBA" id="ARBA00022679"/>
    </source>
</evidence>
<dbReference type="GO" id="GO:0016787">
    <property type="term" value="F:hydrolase activity"/>
    <property type="evidence" value="ECO:0007669"/>
    <property type="project" value="UniProtKB-KW"/>
</dbReference>
<keyword evidence="8" id="KW-0378">Hydrolase</keyword>
<sequence length="385" mass="41614">MITTTEPPSALDRIAAHLAARTDVTSALEAVASDIAELIPFTHADLCLLDRPGWVVSYEVGIRTRWSRASGRIAYAPIRELLMGQCDHMLTADATEDPRYTYPGASCEPILNHRLRSRVNVLMSVGGKIIGTLNISHSAHGLYTAETVSRAQAIAAILAPCVQTLHSAERARRTASAPRDSDDGLRRGALELTQALEQERQRIGMDLHDQTLADLSRLLREVTGDPPLARDMLASRLNETIADLRRIIDTAVPTVLDLFGFAHAVRVHLERAAGLAPMTVTVEDRTDGAADTLAPLVRTALFRIAQEAINNACRHSGASRVEIIIDHPAPHRLSVEIADNGCGIPAAPARQSGLAHIRTRARLISATLDIRSEAGTRVAVSLESP</sequence>
<dbReference type="InterPro" id="IPR029016">
    <property type="entry name" value="GAF-like_dom_sf"/>
</dbReference>
<keyword evidence="3 8" id="KW-0808">Transferase</keyword>
<name>A0A132BQV9_9RHOB</name>
<dbReference type="CDD" id="cd16917">
    <property type="entry name" value="HATPase_UhpB-NarQ-NarX-like"/>
    <property type="match status" value="1"/>
</dbReference>
<evidence type="ECO:0000313" key="8">
    <source>
        <dbReference type="EMBL" id="KUP90788.1"/>
    </source>
</evidence>
<proteinExistence type="predicted"/>
<dbReference type="Gene3D" id="3.30.450.40">
    <property type="match status" value="1"/>
</dbReference>
<organism evidence="8 9">
    <name type="scientific">Tritonibacter horizontis</name>
    <dbReference type="NCBI Taxonomy" id="1768241"/>
    <lineage>
        <taxon>Bacteria</taxon>
        <taxon>Pseudomonadati</taxon>
        <taxon>Pseudomonadota</taxon>
        <taxon>Alphaproteobacteria</taxon>
        <taxon>Rhodobacterales</taxon>
        <taxon>Paracoccaceae</taxon>
        <taxon>Tritonibacter</taxon>
    </lineage>
</organism>
<keyword evidence="5" id="KW-0902">Two-component regulatory system</keyword>
<accession>A0A132BQV9</accession>
<dbReference type="EC" id="2.7.13.3" evidence="2"/>
<dbReference type="Pfam" id="PF02518">
    <property type="entry name" value="HATPase_c"/>
    <property type="match status" value="1"/>
</dbReference>
<dbReference type="SUPFAM" id="SSF55874">
    <property type="entry name" value="ATPase domain of HSP90 chaperone/DNA topoisomerase II/histidine kinase"/>
    <property type="match status" value="1"/>
</dbReference>
<dbReference type="AlphaFoldDB" id="A0A132BQV9"/>
<comment type="catalytic activity">
    <reaction evidence="1">
        <text>ATP + protein L-histidine = ADP + protein N-phospho-L-histidine.</text>
        <dbReference type="EC" id="2.7.13.3"/>
    </reaction>
</comment>
<reference evidence="8 9" key="1">
    <citation type="submission" date="2015-12" db="EMBL/GenBank/DDBJ databases">
        <title>Genome sequence of the marine Rhodobacteraceae strain O3.65, Candidatus Tritonibacter horizontis.</title>
        <authorList>
            <person name="Poehlein A."/>
            <person name="Giebel H.A."/>
            <person name="Voget S."/>
            <person name="Brinkhoff T."/>
        </authorList>
    </citation>
    <scope>NUCLEOTIDE SEQUENCE [LARGE SCALE GENOMIC DNA]</scope>
    <source>
        <strain evidence="8 9">O3.65</strain>
    </source>
</reference>
<dbReference type="Gene3D" id="3.30.565.10">
    <property type="entry name" value="Histidine kinase-like ATPase, C-terminal domain"/>
    <property type="match status" value="1"/>
</dbReference>
<dbReference type="SMART" id="SM00065">
    <property type="entry name" value="GAF"/>
    <property type="match status" value="1"/>
</dbReference>
<dbReference type="SUPFAM" id="SSF55781">
    <property type="entry name" value="GAF domain-like"/>
    <property type="match status" value="1"/>
</dbReference>
<dbReference type="PANTHER" id="PTHR24421:SF10">
    <property type="entry name" value="NITRATE_NITRITE SENSOR PROTEIN NARQ"/>
    <property type="match status" value="1"/>
</dbReference>
<feature type="domain" description="Histidine kinase/HSP90-like ATPase" evidence="7">
    <location>
        <begin position="296"/>
        <end position="385"/>
    </location>
</feature>
<evidence type="ECO:0000259" key="6">
    <source>
        <dbReference type="SMART" id="SM00065"/>
    </source>
</evidence>
<dbReference type="InterPro" id="IPR003018">
    <property type="entry name" value="GAF"/>
</dbReference>
<evidence type="ECO:0000256" key="5">
    <source>
        <dbReference type="ARBA" id="ARBA00023012"/>
    </source>
</evidence>
<comment type="caution">
    <text evidence="8">The sequence shown here is derived from an EMBL/GenBank/DDBJ whole genome shotgun (WGS) entry which is preliminary data.</text>
</comment>
<dbReference type="GO" id="GO:0000160">
    <property type="term" value="P:phosphorelay signal transduction system"/>
    <property type="evidence" value="ECO:0007669"/>
    <property type="project" value="UniProtKB-KW"/>
</dbReference>
<feature type="domain" description="GAF" evidence="6">
    <location>
        <begin position="23"/>
        <end position="172"/>
    </location>
</feature>
<dbReference type="OrthoDB" id="9778496at2"/>
<dbReference type="InterPro" id="IPR036890">
    <property type="entry name" value="HATPase_C_sf"/>
</dbReference>
<evidence type="ECO:0000313" key="9">
    <source>
        <dbReference type="Proteomes" id="UP000068382"/>
    </source>
</evidence>
<dbReference type="InterPro" id="IPR050482">
    <property type="entry name" value="Sensor_HK_TwoCompSys"/>
</dbReference>
<keyword evidence="9" id="KW-1185">Reference proteome</keyword>
<evidence type="ECO:0000256" key="4">
    <source>
        <dbReference type="ARBA" id="ARBA00022777"/>
    </source>
</evidence>
<dbReference type="InterPro" id="IPR003594">
    <property type="entry name" value="HATPase_dom"/>
</dbReference>
<dbReference type="GO" id="GO:0004673">
    <property type="term" value="F:protein histidine kinase activity"/>
    <property type="evidence" value="ECO:0007669"/>
    <property type="project" value="UniProtKB-EC"/>
</dbReference>
<evidence type="ECO:0000259" key="7">
    <source>
        <dbReference type="SMART" id="SM00387"/>
    </source>
</evidence>